<dbReference type="PANTHER" id="PTHR11008">
    <property type="entry name" value="PROTEIN TAKEOUT-LIKE PROTEIN"/>
    <property type="match status" value="1"/>
</dbReference>
<dbReference type="Pfam" id="PF06585">
    <property type="entry name" value="JHBP"/>
    <property type="match status" value="1"/>
</dbReference>
<keyword evidence="1" id="KW-0732">Signal</keyword>
<dbReference type="OrthoDB" id="7251644at2759"/>
<dbReference type="InterPro" id="IPR038606">
    <property type="entry name" value="To_sf"/>
</dbReference>
<keyword evidence="4" id="KW-1185">Reference proteome</keyword>
<dbReference type="PANTHER" id="PTHR11008:SF41">
    <property type="entry name" value="RE70318P"/>
    <property type="match status" value="1"/>
</dbReference>
<comment type="caution">
    <text evidence="2">The sequence shown here is derived from an EMBL/GenBank/DDBJ whole genome shotgun (WGS) entry which is preliminary data.</text>
</comment>
<feature type="signal peptide" evidence="1">
    <location>
        <begin position="1"/>
        <end position="21"/>
    </location>
</feature>
<reference evidence="4 5" key="1">
    <citation type="submission" date="2020-04" db="EMBL/GenBank/DDBJ databases">
        <authorList>
            <person name="Wallbank WR R."/>
            <person name="Pardo Diaz C."/>
            <person name="Kozak K."/>
            <person name="Martin S."/>
            <person name="Jiggins C."/>
            <person name="Moest M."/>
            <person name="Warren A I."/>
            <person name="Byers J.R.P. K."/>
            <person name="Montejo-Kovacevich G."/>
            <person name="Yen C E."/>
        </authorList>
    </citation>
    <scope>NUCLEOTIDE SEQUENCE [LARGE SCALE GENOMIC DNA]</scope>
</reference>
<dbReference type="AlphaFoldDB" id="A0A8S0ZXD4"/>
<dbReference type="SMART" id="SM00700">
    <property type="entry name" value="JHBP"/>
    <property type="match status" value="1"/>
</dbReference>
<evidence type="ECO:0000313" key="5">
    <source>
        <dbReference type="Proteomes" id="UP000494256"/>
    </source>
</evidence>
<dbReference type="EMBL" id="CADEBD010000332">
    <property type="protein sequence ID" value="CAB3246720.1"/>
    <property type="molecule type" value="Genomic_DNA"/>
</dbReference>
<sequence length="241" mass="27634">MGCVQVLFCLSILVGTHLIHGKELCTITDNECVTKEAQKAFNVFVPGIKGLIDPSDPLYLKQVDGVVPIPYRLSNLTLTGLQQCHITKLRINSKDLTYQYDLQCPHLLLNYHHKVKGLLDTVEIDTDGLATITFDDYIFKINGKYGRLVSEKDQQLHFYLNGFTLETEPRGNVICNSLSPLHSDKRKSDIARIYINEHSKDIEKFLKSPTMEKFMEKYLGNLDLYLRNFLFEVQYPETNTV</sequence>
<name>A0A8S0ZXD4_ARCPL</name>
<dbReference type="InterPro" id="IPR010562">
    <property type="entry name" value="Haemolymph_juvenile_hormone-bd"/>
</dbReference>
<dbReference type="EMBL" id="CADEBC010000494">
    <property type="protein sequence ID" value="CAB3237752.1"/>
    <property type="molecule type" value="Genomic_DNA"/>
</dbReference>
<dbReference type="Proteomes" id="UP000494256">
    <property type="component" value="Unassembled WGS sequence"/>
</dbReference>
<feature type="chain" id="PRO_5036434283" evidence="1">
    <location>
        <begin position="22"/>
        <end position="241"/>
    </location>
</feature>
<evidence type="ECO:0000313" key="2">
    <source>
        <dbReference type="EMBL" id="CAB3237752.1"/>
    </source>
</evidence>
<accession>A0A8S0ZXD4</accession>
<evidence type="ECO:0000256" key="1">
    <source>
        <dbReference type="SAM" id="SignalP"/>
    </source>
</evidence>
<dbReference type="Proteomes" id="UP000494106">
    <property type="component" value="Unassembled WGS sequence"/>
</dbReference>
<evidence type="ECO:0000313" key="3">
    <source>
        <dbReference type="EMBL" id="CAB3246720.1"/>
    </source>
</evidence>
<proteinExistence type="predicted"/>
<dbReference type="GO" id="GO:0005615">
    <property type="term" value="C:extracellular space"/>
    <property type="evidence" value="ECO:0007669"/>
    <property type="project" value="TreeGrafter"/>
</dbReference>
<organism evidence="2 4">
    <name type="scientific">Arctia plantaginis</name>
    <name type="common">Wood tiger moth</name>
    <name type="synonym">Phalaena plantaginis</name>
    <dbReference type="NCBI Taxonomy" id="874455"/>
    <lineage>
        <taxon>Eukaryota</taxon>
        <taxon>Metazoa</taxon>
        <taxon>Ecdysozoa</taxon>
        <taxon>Arthropoda</taxon>
        <taxon>Hexapoda</taxon>
        <taxon>Insecta</taxon>
        <taxon>Pterygota</taxon>
        <taxon>Neoptera</taxon>
        <taxon>Endopterygota</taxon>
        <taxon>Lepidoptera</taxon>
        <taxon>Glossata</taxon>
        <taxon>Ditrysia</taxon>
        <taxon>Noctuoidea</taxon>
        <taxon>Erebidae</taxon>
        <taxon>Arctiinae</taxon>
        <taxon>Arctia</taxon>
    </lineage>
</organism>
<gene>
    <name evidence="3" type="ORF">APLA_LOCUS11622</name>
    <name evidence="2" type="ORF">APLA_LOCUS7105</name>
</gene>
<protein>
    <submittedName>
        <fullName evidence="2">Uncharacterized protein</fullName>
    </submittedName>
</protein>
<dbReference type="Gene3D" id="3.15.10.30">
    <property type="entry name" value="Haemolymph juvenile hormone binding protein"/>
    <property type="match status" value="1"/>
</dbReference>
<evidence type="ECO:0000313" key="4">
    <source>
        <dbReference type="Proteomes" id="UP000494106"/>
    </source>
</evidence>